<feature type="compositionally biased region" description="Low complexity" evidence="1">
    <location>
        <begin position="31"/>
        <end position="51"/>
    </location>
</feature>
<dbReference type="Proteomes" id="UP000314294">
    <property type="component" value="Unassembled WGS sequence"/>
</dbReference>
<keyword evidence="3" id="KW-1185">Reference proteome</keyword>
<accession>A0A4Z2E413</accession>
<dbReference type="EMBL" id="SRLO01018443">
    <property type="protein sequence ID" value="TNN23447.1"/>
    <property type="molecule type" value="Genomic_DNA"/>
</dbReference>
<gene>
    <name evidence="2" type="ORF">EYF80_066432</name>
</gene>
<dbReference type="AlphaFoldDB" id="A0A4Z2E413"/>
<name>A0A4Z2E413_9TELE</name>
<proteinExistence type="predicted"/>
<sequence length="51" mass="5353">MTAHWAPCCLTTVSTFLHTTRPQDKRVGQASLESGGTTGGSCTRTSLGDNL</sequence>
<feature type="region of interest" description="Disordered" evidence="1">
    <location>
        <begin position="20"/>
        <end position="51"/>
    </location>
</feature>
<comment type="caution">
    <text evidence="2">The sequence shown here is derived from an EMBL/GenBank/DDBJ whole genome shotgun (WGS) entry which is preliminary data.</text>
</comment>
<evidence type="ECO:0000313" key="3">
    <source>
        <dbReference type="Proteomes" id="UP000314294"/>
    </source>
</evidence>
<evidence type="ECO:0000256" key="1">
    <source>
        <dbReference type="SAM" id="MobiDB-lite"/>
    </source>
</evidence>
<reference evidence="2 3" key="1">
    <citation type="submission" date="2019-03" db="EMBL/GenBank/DDBJ databases">
        <title>First draft genome of Liparis tanakae, snailfish: a comprehensive survey of snailfish specific genes.</title>
        <authorList>
            <person name="Kim W."/>
            <person name="Song I."/>
            <person name="Jeong J.-H."/>
            <person name="Kim D."/>
            <person name="Kim S."/>
            <person name="Ryu S."/>
            <person name="Song J.Y."/>
            <person name="Lee S.K."/>
        </authorList>
    </citation>
    <scope>NUCLEOTIDE SEQUENCE [LARGE SCALE GENOMIC DNA]</scope>
    <source>
        <tissue evidence="2">Muscle</tissue>
    </source>
</reference>
<organism evidence="2 3">
    <name type="scientific">Liparis tanakae</name>
    <name type="common">Tanaka's snailfish</name>
    <dbReference type="NCBI Taxonomy" id="230148"/>
    <lineage>
        <taxon>Eukaryota</taxon>
        <taxon>Metazoa</taxon>
        <taxon>Chordata</taxon>
        <taxon>Craniata</taxon>
        <taxon>Vertebrata</taxon>
        <taxon>Euteleostomi</taxon>
        <taxon>Actinopterygii</taxon>
        <taxon>Neopterygii</taxon>
        <taxon>Teleostei</taxon>
        <taxon>Neoteleostei</taxon>
        <taxon>Acanthomorphata</taxon>
        <taxon>Eupercaria</taxon>
        <taxon>Perciformes</taxon>
        <taxon>Cottioidei</taxon>
        <taxon>Cottales</taxon>
        <taxon>Liparidae</taxon>
        <taxon>Liparis</taxon>
    </lineage>
</organism>
<evidence type="ECO:0000313" key="2">
    <source>
        <dbReference type="EMBL" id="TNN23447.1"/>
    </source>
</evidence>
<protein>
    <submittedName>
        <fullName evidence="2">Uncharacterized protein</fullName>
    </submittedName>
</protein>